<evidence type="ECO:0000313" key="4">
    <source>
        <dbReference type="Proteomes" id="UP000029003"/>
    </source>
</evidence>
<dbReference type="RefSeq" id="WP_238556369.1">
    <property type="nucleotide sequence ID" value="NZ_JGZT01000001.1"/>
</dbReference>
<evidence type="ECO:0000313" key="3">
    <source>
        <dbReference type="EMBL" id="KFJ04841.1"/>
    </source>
</evidence>
<gene>
    <name evidence="3" type="ORF">THER5_1648</name>
</gene>
<proteinExistence type="predicted"/>
<accession>A0A087EAP0</accession>
<name>A0A087EAP0_9BIFI</name>
<sequence>MSIRRRLSATSKPNRTAEAAGTTGPAQRLRQQRWTPAGSAGHLGADLDAVPIAATDVLSPPPPPLVVTPAMACDPDTDMPTLWLIAREHPHLRKWLIANPKADAALLEYVSQAGGPGIRDAFGILFGEATSGEATG</sequence>
<dbReference type="AlphaFoldDB" id="A0A087EAP0"/>
<evidence type="ECO:0000256" key="1">
    <source>
        <dbReference type="SAM" id="MobiDB-lite"/>
    </source>
</evidence>
<comment type="caution">
    <text evidence="3">The sequence shown here is derived from an EMBL/GenBank/DDBJ whole genome shotgun (WGS) entry which is preliminary data.</text>
</comment>
<evidence type="ECO:0000259" key="2">
    <source>
        <dbReference type="Pfam" id="PF25591"/>
    </source>
</evidence>
<feature type="region of interest" description="Disordered" evidence="1">
    <location>
        <begin position="1"/>
        <end position="42"/>
    </location>
</feature>
<dbReference type="Proteomes" id="UP000029003">
    <property type="component" value="Unassembled WGS sequence"/>
</dbReference>
<feature type="domain" description="Leucine rich repeat variant" evidence="2">
    <location>
        <begin position="68"/>
        <end position="122"/>
    </location>
</feature>
<organism evidence="3 4">
    <name type="scientific">Bifidobacterium thermacidophilum subsp. thermacidophilum</name>
    <dbReference type="NCBI Taxonomy" id="79262"/>
    <lineage>
        <taxon>Bacteria</taxon>
        <taxon>Bacillati</taxon>
        <taxon>Actinomycetota</taxon>
        <taxon>Actinomycetes</taxon>
        <taxon>Bifidobacteriales</taxon>
        <taxon>Bifidobacteriaceae</taxon>
        <taxon>Bifidobacterium</taxon>
    </lineage>
</organism>
<dbReference type="InterPro" id="IPR057893">
    <property type="entry name" value="LRV_2"/>
</dbReference>
<protein>
    <recommendedName>
        <fullName evidence="2">Leucine rich repeat variant domain-containing protein</fullName>
    </recommendedName>
</protein>
<dbReference type="EMBL" id="JGZT01000001">
    <property type="protein sequence ID" value="KFJ04841.1"/>
    <property type="molecule type" value="Genomic_DNA"/>
</dbReference>
<reference evidence="3 4" key="1">
    <citation type="submission" date="2014-03" db="EMBL/GenBank/DDBJ databases">
        <title>Genomics of Bifidobacteria.</title>
        <authorList>
            <person name="Ventura M."/>
            <person name="Milani C."/>
            <person name="Lugli G.A."/>
        </authorList>
    </citation>
    <scope>NUCLEOTIDE SEQUENCE [LARGE SCALE GENOMIC DNA]</scope>
    <source>
        <strain evidence="3 4">LMG 21395</strain>
    </source>
</reference>
<dbReference type="Pfam" id="PF25591">
    <property type="entry name" value="LRV_2"/>
    <property type="match status" value="1"/>
</dbReference>